<evidence type="ECO:0000313" key="4">
    <source>
        <dbReference type="Proteomes" id="UP001500665"/>
    </source>
</evidence>
<feature type="region of interest" description="Disordered" evidence="1">
    <location>
        <begin position="131"/>
        <end position="152"/>
    </location>
</feature>
<feature type="chain" id="PRO_5046058171" description="Subtilisin inhibitor-like" evidence="2">
    <location>
        <begin position="25"/>
        <end position="175"/>
    </location>
</feature>
<dbReference type="EMBL" id="BAAAHH010000025">
    <property type="protein sequence ID" value="GAA0961325.1"/>
    <property type="molecule type" value="Genomic_DNA"/>
</dbReference>
<dbReference type="Proteomes" id="UP001500665">
    <property type="component" value="Unassembled WGS sequence"/>
</dbReference>
<keyword evidence="2" id="KW-0732">Signal</keyword>
<organism evidence="3 4">
    <name type="scientific">Actinocorallia libanotica</name>
    <dbReference type="NCBI Taxonomy" id="46162"/>
    <lineage>
        <taxon>Bacteria</taxon>
        <taxon>Bacillati</taxon>
        <taxon>Actinomycetota</taxon>
        <taxon>Actinomycetes</taxon>
        <taxon>Streptosporangiales</taxon>
        <taxon>Thermomonosporaceae</taxon>
        <taxon>Actinocorallia</taxon>
    </lineage>
</organism>
<sequence length="175" mass="17969">MRLMMGLAAGILLFGAAACGGSDAGTEIASAGGDPTVSASASPGAEGSFVKYAACMRENGIPMEDPEVDAGGRAKVQLSVPEGVDKSTVEAAEKKCRPLMPNGGELAKANPEGRKAMLAMSRCMRENGYPTFPDPSPDGGMRLDHDSGIDFSDPAFQAAQEKCQAAGGVTDVEKR</sequence>
<protein>
    <recommendedName>
        <fullName evidence="5">Subtilisin inhibitor-like</fullName>
    </recommendedName>
</protein>
<dbReference type="PROSITE" id="PS51257">
    <property type="entry name" value="PROKAR_LIPOPROTEIN"/>
    <property type="match status" value="1"/>
</dbReference>
<gene>
    <name evidence="3" type="ORF">GCM10009550_53750</name>
</gene>
<accession>A0ABN1RPU9</accession>
<evidence type="ECO:0000256" key="1">
    <source>
        <dbReference type="SAM" id="MobiDB-lite"/>
    </source>
</evidence>
<evidence type="ECO:0000256" key="2">
    <source>
        <dbReference type="SAM" id="SignalP"/>
    </source>
</evidence>
<evidence type="ECO:0000313" key="3">
    <source>
        <dbReference type="EMBL" id="GAA0961325.1"/>
    </source>
</evidence>
<name>A0ABN1RPU9_9ACTN</name>
<feature type="signal peptide" evidence="2">
    <location>
        <begin position="1"/>
        <end position="24"/>
    </location>
</feature>
<keyword evidence="4" id="KW-1185">Reference proteome</keyword>
<comment type="caution">
    <text evidence="3">The sequence shown here is derived from an EMBL/GenBank/DDBJ whole genome shotgun (WGS) entry which is preliminary data.</text>
</comment>
<reference evidence="3 4" key="1">
    <citation type="journal article" date="2019" name="Int. J. Syst. Evol. Microbiol.">
        <title>The Global Catalogue of Microorganisms (GCM) 10K type strain sequencing project: providing services to taxonomists for standard genome sequencing and annotation.</title>
        <authorList>
            <consortium name="The Broad Institute Genomics Platform"/>
            <consortium name="The Broad Institute Genome Sequencing Center for Infectious Disease"/>
            <person name="Wu L."/>
            <person name="Ma J."/>
        </authorList>
    </citation>
    <scope>NUCLEOTIDE SEQUENCE [LARGE SCALE GENOMIC DNA]</scope>
    <source>
        <strain evidence="3 4">JCM 10696</strain>
    </source>
</reference>
<proteinExistence type="predicted"/>
<evidence type="ECO:0008006" key="5">
    <source>
        <dbReference type="Google" id="ProtNLM"/>
    </source>
</evidence>